<protein>
    <submittedName>
        <fullName evidence="3">Receptor L-domain domain-containing protein</fullName>
    </submittedName>
</protein>
<dbReference type="InParanoid" id="A0A0M7RDT1"/>
<dbReference type="Bgee" id="WBGene00017497">
    <property type="expression patterns" value="Expressed in adult organism and 1 other cell type or tissue"/>
</dbReference>
<keyword evidence="1" id="KW-0732">Signal</keyword>
<dbReference type="KEGG" id="cel:CELE_F15E11.11"/>
<evidence type="ECO:0000259" key="2">
    <source>
        <dbReference type="Pfam" id="PF01030"/>
    </source>
</evidence>
<reference evidence="3 4" key="1">
    <citation type="journal article" date="1998" name="Science">
        <title>Genome sequence of the nematode C. elegans: a platform for investigating biology.</title>
        <authorList>
            <consortium name="The C. elegans sequencing consortium"/>
            <person name="Sulson J.E."/>
            <person name="Waterston R."/>
        </authorList>
    </citation>
    <scope>NUCLEOTIDE SEQUENCE [LARGE SCALE GENOMIC DNA]</scope>
    <source>
        <strain evidence="3 4">Bristol N2</strain>
    </source>
</reference>
<dbReference type="PANTHER" id="PTHR21662">
    <property type="entry name" value="RECEPTOR PROTEIN-TYROSINE KINASE"/>
    <property type="match status" value="1"/>
</dbReference>
<dbReference type="CTD" id="184543"/>
<evidence type="ECO:0000313" key="4">
    <source>
        <dbReference type="Proteomes" id="UP000001940"/>
    </source>
</evidence>
<dbReference type="STRING" id="6239.F15E11.11a.1"/>
<dbReference type="SMR" id="A0A0M7RDT1"/>
<dbReference type="Gene3D" id="3.80.20.20">
    <property type="entry name" value="Receptor L-domain"/>
    <property type="match status" value="1"/>
</dbReference>
<evidence type="ECO:0000313" key="5">
    <source>
        <dbReference type="WormBase" id="F15E11.11a"/>
    </source>
</evidence>
<dbReference type="EMBL" id="BX284605">
    <property type="protein sequence ID" value="CUR30021.1"/>
    <property type="molecule type" value="Genomic_DNA"/>
</dbReference>
<evidence type="ECO:0000256" key="1">
    <source>
        <dbReference type="SAM" id="SignalP"/>
    </source>
</evidence>
<sequence length="430" mass="48742">MNFLLILTLISIIVRSRQENASMDPCNDFYDYVCTNDTRSITKLNFASLFDDREILKPNISFPNNGTYIALDQILEPDRLMKWYMTVKSLDTATVDLEYFFETHYEYISKKNDSEKFSFAVETLENVNLTQTDFTSGKFLAGLETIECGGENRVRRNTDYISVSQFRWIYNDEMLELGLTNLTTIGCRNFEISSGSLTNLNVPNLKNISYSLPTEGKISVTLRIQNDDFCLTSGELLSIIETSVLEFQEPKGKYCEPASAVENGKVCNSTSLTDGCTQIFGSLVIGPDNEQFVSHLKKVEVIFGGLVVNNTNLTNIDFLESLKYIYHLDKKAPAIQIENNPNLSNFSFPSLVVAQTLQQVVANTKIIFSNNNNILSSDSSYCFRLKNMLNLTERERIYFDGKQCENLPTKSTKSLAFESFIFAILIIKLL</sequence>
<dbReference type="Pfam" id="PF01030">
    <property type="entry name" value="Recep_L_domain"/>
    <property type="match status" value="1"/>
</dbReference>
<name>A0A0M7RDT1_CAEEL</name>
<feature type="signal peptide" evidence="1">
    <location>
        <begin position="1"/>
        <end position="18"/>
    </location>
</feature>
<dbReference type="FunCoup" id="A0A0M7RDT1">
    <property type="interactions" value="6"/>
</dbReference>
<dbReference type="InterPro" id="IPR053079">
    <property type="entry name" value="SPS2_domain"/>
</dbReference>
<evidence type="ECO:0000313" key="3">
    <source>
        <dbReference type="EMBL" id="CUR30021.1"/>
    </source>
</evidence>
<dbReference type="RefSeq" id="NP_001303722.1">
    <property type="nucleotide sequence ID" value="NM_001316793.1"/>
</dbReference>
<dbReference type="InterPro" id="IPR036941">
    <property type="entry name" value="Rcpt_L-dom_sf"/>
</dbReference>
<dbReference type="InterPro" id="IPR000494">
    <property type="entry name" value="Rcpt_L-dom"/>
</dbReference>
<organism evidence="3 4">
    <name type="scientific">Caenorhabditis elegans</name>
    <dbReference type="NCBI Taxonomy" id="6239"/>
    <lineage>
        <taxon>Eukaryota</taxon>
        <taxon>Metazoa</taxon>
        <taxon>Ecdysozoa</taxon>
        <taxon>Nematoda</taxon>
        <taxon>Chromadorea</taxon>
        <taxon>Rhabditida</taxon>
        <taxon>Rhabditina</taxon>
        <taxon>Rhabditomorpha</taxon>
        <taxon>Rhabditoidea</taxon>
        <taxon>Rhabditidae</taxon>
        <taxon>Peloderinae</taxon>
        <taxon>Caenorhabditis</taxon>
    </lineage>
</organism>
<keyword evidence="4" id="KW-1185">Reference proteome</keyword>
<proteinExistence type="predicted"/>
<dbReference type="AGR" id="WB:WBGene00017497"/>
<dbReference type="Proteomes" id="UP000001940">
    <property type="component" value="Chromosome V"/>
</dbReference>
<dbReference type="PaxDb" id="6239-F15E11.11"/>
<dbReference type="PANTHER" id="PTHR21662:SF59">
    <property type="entry name" value="RECEPTOR PROTEIN-TYROSINE KINASE"/>
    <property type="match status" value="1"/>
</dbReference>
<accession>A0A0M7RDT1</accession>
<feature type="domain" description="Receptor L-domain" evidence="2">
    <location>
        <begin position="275"/>
        <end position="384"/>
    </location>
</feature>
<dbReference type="SUPFAM" id="SSF52058">
    <property type="entry name" value="L domain-like"/>
    <property type="match status" value="2"/>
</dbReference>
<dbReference type="AlphaFoldDB" id="A0A0M7RDT1"/>
<keyword evidence="3" id="KW-0675">Receptor</keyword>
<dbReference type="GeneID" id="184543"/>
<dbReference type="eggNOG" id="ENOG502RC8P">
    <property type="taxonomic scope" value="Eukaryota"/>
</dbReference>
<feature type="chain" id="PRO_5005817014" evidence="1">
    <location>
        <begin position="19"/>
        <end position="430"/>
    </location>
</feature>
<gene>
    <name evidence="3 5" type="primary">irld-32</name>
    <name evidence="3" type="ORF">CELE_F15E11.11</name>
    <name evidence="5" type="ORF">F15E11.11</name>
</gene>
<dbReference type="WormBase" id="F15E11.11a">
    <property type="protein sequence ID" value="CE51082"/>
    <property type="gene ID" value="WBGene00017497"/>
    <property type="gene designation" value="irld-32"/>
</dbReference>